<keyword evidence="3" id="KW-1185">Reference proteome</keyword>
<sequence length="321" mass="34832">MRIAQDAGLSPPHDRPLRHYKSARYLSHDQRGLIVRNFVAQVPIEAIASLVDRSRTQLLSCLRRMGLPYGRGGSMRAALWADLADPAVGLGNAEADPESAIPSPGLSRPAGPSSAPSMSSQSDRRRKRARARSRSPRPGRQAKPRCPSPLYPAARADQLLTSFVAQVGSELDSSSLARLKTAAETVYRAASNPDFRIEKPARGIPPLLRECFGVLYVASVSPDGCARIVGVSRHVVARTFSNYCGRSEANYGRSSRAVWPGRLSPGFDLAQISQSYGAQNFVFKKCLSSGILFPVRRTEIASRHIAPHIIASAHGYEGYSL</sequence>
<evidence type="ECO:0000313" key="3">
    <source>
        <dbReference type="Proteomes" id="UP001279553"/>
    </source>
</evidence>
<name>A0AAW9DLR2_ACIAO</name>
<organism evidence="2 3">
    <name type="scientific">Acidiphilium acidophilum</name>
    <name type="common">Thiobacillus acidophilus</name>
    <dbReference type="NCBI Taxonomy" id="76588"/>
    <lineage>
        <taxon>Bacteria</taxon>
        <taxon>Pseudomonadati</taxon>
        <taxon>Pseudomonadota</taxon>
        <taxon>Alphaproteobacteria</taxon>
        <taxon>Acetobacterales</taxon>
        <taxon>Acidocellaceae</taxon>
        <taxon>Acidiphilium</taxon>
    </lineage>
</organism>
<dbReference type="RefSeq" id="WP_319612306.1">
    <property type="nucleotide sequence ID" value="NZ_JAWXYB010000001.1"/>
</dbReference>
<accession>A0AAW9DLR2</accession>
<evidence type="ECO:0000313" key="2">
    <source>
        <dbReference type="EMBL" id="MDX5929165.1"/>
    </source>
</evidence>
<feature type="compositionally biased region" description="Low complexity" evidence="1">
    <location>
        <begin position="102"/>
        <end position="121"/>
    </location>
</feature>
<dbReference type="Proteomes" id="UP001279553">
    <property type="component" value="Unassembled WGS sequence"/>
</dbReference>
<proteinExistence type="predicted"/>
<feature type="compositionally biased region" description="Basic residues" evidence="1">
    <location>
        <begin position="124"/>
        <end position="143"/>
    </location>
</feature>
<reference evidence="2 3" key="1">
    <citation type="submission" date="2023-11" db="EMBL/GenBank/DDBJ databases">
        <title>MicrobeMod: A computational toolkit for identifying prokaryotic methylation and restriction-modification with nanopore sequencing.</title>
        <authorList>
            <person name="Crits-Christoph A."/>
            <person name="Kang S.C."/>
            <person name="Lee H."/>
            <person name="Ostrov N."/>
        </authorList>
    </citation>
    <scope>NUCLEOTIDE SEQUENCE [LARGE SCALE GENOMIC DNA]</scope>
    <source>
        <strain evidence="2 3">DSMZ 700</strain>
    </source>
</reference>
<gene>
    <name evidence="2" type="ORF">SIL87_00070</name>
</gene>
<feature type="region of interest" description="Disordered" evidence="1">
    <location>
        <begin position="91"/>
        <end position="150"/>
    </location>
</feature>
<protein>
    <submittedName>
        <fullName evidence="2">Uncharacterized protein</fullName>
    </submittedName>
</protein>
<dbReference type="EMBL" id="JAWXYB010000001">
    <property type="protein sequence ID" value="MDX5929165.1"/>
    <property type="molecule type" value="Genomic_DNA"/>
</dbReference>
<evidence type="ECO:0000256" key="1">
    <source>
        <dbReference type="SAM" id="MobiDB-lite"/>
    </source>
</evidence>
<comment type="caution">
    <text evidence="2">The sequence shown here is derived from an EMBL/GenBank/DDBJ whole genome shotgun (WGS) entry which is preliminary data.</text>
</comment>
<dbReference type="AlphaFoldDB" id="A0AAW9DLR2"/>